<keyword evidence="3 4" id="KW-1278">Translocase</keyword>
<sequence length="160" mass="18595">MSGEGLSRAYVEEVIEGLPAQAVRGRTCFRDQWTIDVGAEDLLAVMTELRNRWGFRYLIDLTAVDFYPQKPRFQVVYHLWCHAHHALLRVKTWAETDPPSVPSVSGLWTTADWHERECYDLLGIHFAGHPNLRRILLPETWEGHPLRKDYPTEGPDWDLD</sequence>
<dbReference type="InterPro" id="IPR010218">
    <property type="entry name" value="NADH_DH_suC"/>
</dbReference>
<dbReference type="InterPro" id="IPR020396">
    <property type="entry name" value="NADH_UbQ_OxRdtase_CS"/>
</dbReference>
<dbReference type="Pfam" id="PF00329">
    <property type="entry name" value="Complex1_30kDa"/>
    <property type="match status" value="1"/>
</dbReference>
<evidence type="ECO:0000256" key="1">
    <source>
        <dbReference type="ARBA" id="ARBA00007569"/>
    </source>
</evidence>
<accession>A0A3N1UFT4</accession>
<organism evidence="7 8">
    <name type="scientific">Desulfosoma caldarium</name>
    <dbReference type="NCBI Taxonomy" id="610254"/>
    <lineage>
        <taxon>Bacteria</taxon>
        <taxon>Pseudomonadati</taxon>
        <taxon>Thermodesulfobacteriota</taxon>
        <taxon>Syntrophobacteria</taxon>
        <taxon>Syntrophobacterales</taxon>
        <taxon>Syntrophobacteraceae</taxon>
        <taxon>Desulfosoma</taxon>
    </lineage>
</organism>
<dbReference type="Gene3D" id="3.30.460.80">
    <property type="entry name" value="NADH:ubiquinone oxidoreductase, 30kDa subunit"/>
    <property type="match status" value="1"/>
</dbReference>
<dbReference type="AlphaFoldDB" id="A0A3N1UFT4"/>
<keyword evidence="2 3" id="KW-0813">Transport</keyword>
<reference evidence="7 8" key="1">
    <citation type="submission" date="2018-11" db="EMBL/GenBank/DDBJ databases">
        <title>Genomic Encyclopedia of Type Strains, Phase IV (KMG-IV): sequencing the most valuable type-strain genomes for metagenomic binning, comparative biology and taxonomic classification.</title>
        <authorList>
            <person name="Goeker M."/>
        </authorList>
    </citation>
    <scope>NUCLEOTIDE SEQUENCE [LARGE SCALE GENOMIC DNA]</scope>
    <source>
        <strain evidence="7 8">DSM 22027</strain>
    </source>
</reference>
<comment type="subunit">
    <text evidence="3">NDH-1 is composed of 14 different subunits. Subunits NuoB, C, D, E, F, and G constitute the peripheral sector of the complex.</text>
</comment>
<keyword evidence="3 4" id="KW-0520">NAD</keyword>
<dbReference type="EC" id="7.1.1.-" evidence="3"/>
<evidence type="ECO:0000256" key="2">
    <source>
        <dbReference type="ARBA" id="ARBA00022448"/>
    </source>
</evidence>
<dbReference type="NCBIfam" id="TIGR01961">
    <property type="entry name" value="NuoC_fam"/>
    <property type="match status" value="1"/>
</dbReference>
<dbReference type="GO" id="GO:0050136">
    <property type="term" value="F:NADH dehydrogenase (quinone) (non-electrogenic) activity"/>
    <property type="evidence" value="ECO:0007669"/>
    <property type="project" value="UniProtKB-UniRule"/>
</dbReference>
<comment type="similarity">
    <text evidence="1 3 4">Belongs to the complex I 30 kDa subunit family.</text>
</comment>
<evidence type="ECO:0000313" key="8">
    <source>
        <dbReference type="Proteomes" id="UP000276223"/>
    </source>
</evidence>
<keyword evidence="8" id="KW-1185">Reference proteome</keyword>
<dbReference type="InterPro" id="IPR001268">
    <property type="entry name" value="NADH_UbQ_OxRdtase_30kDa_su"/>
</dbReference>
<comment type="subcellular location">
    <subcellularLocation>
        <location evidence="3">Cell membrane</location>
        <topology evidence="3">Peripheral membrane protein</topology>
        <orientation evidence="3">Cytoplasmic side</orientation>
    </subcellularLocation>
</comment>
<comment type="catalytic activity">
    <reaction evidence="3 5">
        <text>a quinone + NADH + 5 H(+)(in) = a quinol + NAD(+) + 4 H(+)(out)</text>
        <dbReference type="Rhea" id="RHEA:57888"/>
        <dbReference type="ChEBI" id="CHEBI:15378"/>
        <dbReference type="ChEBI" id="CHEBI:24646"/>
        <dbReference type="ChEBI" id="CHEBI:57540"/>
        <dbReference type="ChEBI" id="CHEBI:57945"/>
        <dbReference type="ChEBI" id="CHEBI:132124"/>
    </reaction>
</comment>
<dbReference type="GO" id="GO:0008137">
    <property type="term" value="F:NADH dehydrogenase (ubiquinone) activity"/>
    <property type="evidence" value="ECO:0007669"/>
    <property type="project" value="InterPro"/>
</dbReference>
<gene>
    <name evidence="3" type="primary">nuoC</name>
    <name evidence="7" type="ORF">EDC27_2799</name>
</gene>
<dbReference type="OrthoDB" id="9803286at2"/>
<evidence type="ECO:0000256" key="3">
    <source>
        <dbReference type="HAMAP-Rule" id="MF_01357"/>
    </source>
</evidence>
<dbReference type="PROSITE" id="PS00542">
    <property type="entry name" value="COMPLEX1_30K"/>
    <property type="match status" value="1"/>
</dbReference>
<evidence type="ECO:0000256" key="4">
    <source>
        <dbReference type="RuleBase" id="RU003456"/>
    </source>
</evidence>
<dbReference type="EMBL" id="RJVA01000015">
    <property type="protein sequence ID" value="ROQ90185.1"/>
    <property type="molecule type" value="Genomic_DNA"/>
</dbReference>
<dbReference type="Proteomes" id="UP000276223">
    <property type="component" value="Unassembled WGS sequence"/>
</dbReference>
<dbReference type="RefSeq" id="WP_123291247.1">
    <property type="nucleotide sequence ID" value="NZ_RJVA01000015.1"/>
</dbReference>
<comment type="function">
    <text evidence="3">NDH-1 shuttles electrons from NADH, via FMN and iron-sulfur (Fe-S) centers, to quinones in the respiratory chain. The immediate electron acceptor for the enzyme in this species is believed to be ubiquinone. Couples the redox reaction to proton translocation (for every two electrons transferred, four hydrogen ions are translocated across the cytoplasmic membrane), and thus conserves the redox energy in a proton gradient.</text>
</comment>
<evidence type="ECO:0000256" key="5">
    <source>
        <dbReference type="RuleBase" id="RU003582"/>
    </source>
</evidence>
<protein>
    <recommendedName>
        <fullName evidence="3">NADH-quinone oxidoreductase subunit C</fullName>
        <ecNumber evidence="3">7.1.1.-</ecNumber>
    </recommendedName>
    <alternativeName>
        <fullName evidence="3">NADH dehydrogenase I subunit C</fullName>
    </alternativeName>
    <alternativeName>
        <fullName evidence="3">NDH-1 subunit C</fullName>
    </alternativeName>
</protein>
<dbReference type="GO" id="GO:0005886">
    <property type="term" value="C:plasma membrane"/>
    <property type="evidence" value="ECO:0007669"/>
    <property type="project" value="UniProtKB-SubCell"/>
</dbReference>
<dbReference type="PANTHER" id="PTHR10884">
    <property type="entry name" value="NADH DEHYDROGENASE UBIQUINONE IRON-SULFUR PROTEIN 3"/>
    <property type="match status" value="1"/>
</dbReference>
<keyword evidence="3" id="KW-1003">Cell membrane</keyword>
<keyword evidence="3 5" id="KW-0874">Quinone</keyword>
<dbReference type="GO" id="GO:0048038">
    <property type="term" value="F:quinone binding"/>
    <property type="evidence" value="ECO:0007669"/>
    <property type="project" value="UniProtKB-KW"/>
</dbReference>
<comment type="caution">
    <text evidence="7">The sequence shown here is derived from an EMBL/GenBank/DDBJ whole genome shotgun (WGS) entry which is preliminary data.</text>
</comment>
<dbReference type="PANTHER" id="PTHR10884:SF14">
    <property type="entry name" value="NADH DEHYDROGENASE [UBIQUINONE] IRON-SULFUR PROTEIN 3, MITOCHONDRIAL"/>
    <property type="match status" value="1"/>
</dbReference>
<feature type="domain" description="NADH:ubiquinone oxidoreductase 30kDa subunit" evidence="6">
    <location>
        <begin position="36"/>
        <end position="155"/>
    </location>
</feature>
<keyword evidence="3" id="KW-0472">Membrane</keyword>
<proteinExistence type="inferred from homology"/>
<dbReference type="HAMAP" id="MF_01357">
    <property type="entry name" value="NDH1_NuoC"/>
    <property type="match status" value="1"/>
</dbReference>
<evidence type="ECO:0000313" key="7">
    <source>
        <dbReference type="EMBL" id="ROQ90185.1"/>
    </source>
</evidence>
<dbReference type="InterPro" id="IPR037232">
    <property type="entry name" value="NADH_quin_OxRdtase_su_C/D-like"/>
</dbReference>
<name>A0A3N1UFT4_9BACT</name>
<keyword evidence="3" id="KW-0830">Ubiquinone</keyword>
<evidence type="ECO:0000259" key="6">
    <source>
        <dbReference type="Pfam" id="PF00329"/>
    </source>
</evidence>
<dbReference type="SUPFAM" id="SSF143243">
    <property type="entry name" value="Nqo5-like"/>
    <property type="match status" value="1"/>
</dbReference>